<keyword evidence="2" id="KW-1185">Reference proteome</keyword>
<reference evidence="1" key="1">
    <citation type="submission" date="2023-04" db="EMBL/GenBank/DDBJ databases">
        <title>Draft Genome sequencing of Naganishia species isolated from polar environments using Oxford Nanopore Technology.</title>
        <authorList>
            <person name="Leo P."/>
            <person name="Venkateswaran K."/>
        </authorList>
    </citation>
    <scope>NUCLEOTIDE SEQUENCE</scope>
    <source>
        <strain evidence="1">DBVPG 5303</strain>
    </source>
</reference>
<name>A0ACC2XG90_9TREE</name>
<evidence type="ECO:0000313" key="1">
    <source>
        <dbReference type="EMBL" id="KAJ9122947.1"/>
    </source>
</evidence>
<proteinExistence type="predicted"/>
<dbReference type="Proteomes" id="UP001234202">
    <property type="component" value="Unassembled WGS sequence"/>
</dbReference>
<comment type="caution">
    <text evidence="1">The sequence shown here is derived from an EMBL/GenBank/DDBJ whole genome shotgun (WGS) entry which is preliminary data.</text>
</comment>
<sequence>MSASAVQTVAPETEFAETFGEEPASSSSFQLDRGQGQEQDVHTYEARSAGTTSSSAFPLYRPENSVSTLSDEPEMAIPSSRAELRLAVERLEQETRVLESQAAQTEKLQLTNETISDLPPYTEAELEEFYRSVMASSPPSTDACIGLLGAPQTASTSGLIGNSEETENEPRRKMISKRERREILGALEKRLTFYRAPVDGAAGSSADVKEAARASAGVRATSLTLGNAQDLPATIDDRPVARRRGAGRKRMLGLIQNLMPAPVEEPPTQRSNAPVDEVSANIESSFEVTPVVQTGLVSRSEFLALFDDCIQSQDLSSARQVLDSMRDHGLAVPASEITLLLDAYAKKGDSTGVAELLQKEEQLHRSPSRTQLATLVQAHLSAGKKHQAVHLLHDFEARQLTLPQSAYRSVIDTLLAPSPTMKQADKALAWDLFAHMRLVAHPVPSVELYNTMIRACADPKDPQPEVALDMFTQMVQENQQTPTADTYNMMIRALAKVKKYYYESFRLLRQMLEIHQTALQAGLAVGQMETGYEPTVVTFNALLEGTKRVGDLGRARWILAEMAKIGAFVGDGGHDKMLSNEETMVNVFHTYAAFTPLVGRADVKVATPKASAPPDASLQSDSNSSSDQRNPAAHSPSAVSDEPIDSQETHDQVPRPMSLLDIGSPDFVPPYQPQTAYEAFTEATQLFDLVLYNIASQQGAFRQVAPTPRLINAYLSVALAHAPLDKALHMQMGIWHDERIVSLHQNLRPNGWTYLFALERCAAAKNKPEKHFLAEDDVLERIWQGYERWNTEEIAVANRLNNERTSRASETSLAQEEADRYKLNVGLGPREVERCWVAVIAAFALIENTSRALQLLGEFRDRFPPDAIISAYSPSPRFANKIRFNPSQRMLEDNIPPHILFHDVERLHHRFVRDGDLQGVGKIKWTTLGYQLALEKRKNMRLAETKVKKSRTISTV</sequence>
<dbReference type="EMBL" id="JASBWV010000013">
    <property type="protein sequence ID" value="KAJ9122947.1"/>
    <property type="molecule type" value="Genomic_DNA"/>
</dbReference>
<organism evidence="1 2">
    <name type="scientific">Naganishia onofrii</name>
    <dbReference type="NCBI Taxonomy" id="1851511"/>
    <lineage>
        <taxon>Eukaryota</taxon>
        <taxon>Fungi</taxon>
        <taxon>Dikarya</taxon>
        <taxon>Basidiomycota</taxon>
        <taxon>Agaricomycotina</taxon>
        <taxon>Tremellomycetes</taxon>
        <taxon>Filobasidiales</taxon>
        <taxon>Filobasidiaceae</taxon>
        <taxon>Naganishia</taxon>
    </lineage>
</organism>
<protein>
    <submittedName>
        <fullName evidence="1">Uncharacterized protein</fullName>
    </submittedName>
</protein>
<gene>
    <name evidence="1" type="ORF">QFC24_003985</name>
</gene>
<evidence type="ECO:0000313" key="2">
    <source>
        <dbReference type="Proteomes" id="UP001234202"/>
    </source>
</evidence>
<accession>A0ACC2XG90</accession>